<proteinExistence type="predicted"/>
<feature type="chain" id="PRO_5047465609" description="SLH domain-containing protein" evidence="2">
    <location>
        <begin position="23"/>
        <end position="568"/>
    </location>
</feature>
<dbReference type="InterPro" id="IPR001119">
    <property type="entry name" value="SLH_dom"/>
</dbReference>
<dbReference type="InterPro" id="IPR051465">
    <property type="entry name" value="Cell_Envelope_Struct_Comp"/>
</dbReference>
<accession>A0ABX1YQC0</accession>
<feature type="signal peptide" evidence="2">
    <location>
        <begin position="1"/>
        <end position="22"/>
    </location>
</feature>
<dbReference type="PANTHER" id="PTHR43308:SF5">
    <property type="entry name" value="S-LAYER PROTEIN _ PEPTIDOGLYCAN ENDO-BETA-N-ACETYLGLUCOSAMINIDASE"/>
    <property type="match status" value="1"/>
</dbReference>
<protein>
    <recommendedName>
        <fullName evidence="3">SLH domain-containing protein</fullName>
    </recommendedName>
</protein>
<keyword evidence="5" id="KW-1185">Reference proteome</keyword>
<feature type="compositionally biased region" description="Low complexity" evidence="1">
    <location>
        <begin position="119"/>
        <end position="138"/>
    </location>
</feature>
<evidence type="ECO:0000313" key="4">
    <source>
        <dbReference type="EMBL" id="NOU83096.1"/>
    </source>
</evidence>
<dbReference type="Pfam" id="PF00395">
    <property type="entry name" value="SLH"/>
    <property type="match status" value="3"/>
</dbReference>
<sequence length="568" mass="58122">MKKVVAAIMVLLFLYSPAAVFAANSFTLHLSGKAAERGGSITLSGTTAGPGDQVVVKIVSPAGTVFYIDVLKAVDGAYAQRLSIPASQLLAPSGSYNVVAGSGGAALTQEFTIQGEDNPGPGTPTAAPTATPSAVPTATPTPTPTPAPDSGTPSNPGTSQPVRTGSPASSAASPIPAGAGEASNARIKPELIKGSYLIGADTLAQAMQQAAGQITIELPATAGEAGVALELPQQSLNLLNAGNTGLVLTDGVRTISFPAGAMKTSDDNQTRLRIVLNASWNKEAQSLVGGSVRSDAAYASTGVLLSLVIQMVNGSNVTEIHQLAQPAEVSLRLTPEQITSMKTELAGIYYVDGNSAEYVPGTLTAGTVAFKATHFSAYALLVYDKNFADMTGHWAEAAVKSLAAKHLVNGVDAAHYEPARGITRAEFAALLMRAVERTGNVPAEVAAAPFADVPSNAYYAKQAAEAAAMDIMNGYDGAFRPSERITREEAAVALVNASRYFKLGAGVQAGKAYTDAREIASWAAASVAEAGASGLMQGDGTAFQPKKQVTRAEVAVMVGRLVQTGSSL</sequence>
<feature type="domain" description="SLH" evidence="3">
    <location>
        <begin position="510"/>
        <end position="568"/>
    </location>
</feature>
<evidence type="ECO:0000256" key="2">
    <source>
        <dbReference type="SAM" id="SignalP"/>
    </source>
</evidence>
<evidence type="ECO:0000313" key="5">
    <source>
        <dbReference type="Proteomes" id="UP000596857"/>
    </source>
</evidence>
<name>A0ABX1YQC0_9BACL</name>
<evidence type="ECO:0000259" key="3">
    <source>
        <dbReference type="PROSITE" id="PS51272"/>
    </source>
</evidence>
<dbReference type="PANTHER" id="PTHR43308">
    <property type="entry name" value="OUTER MEMBRANE PROTEIN ALPHA-RELATED"/>
    <property type="match status" value="1"/>
</dbReference>
<reference evidence="4 5" key="1">
    <citation type="submission" date="2019-10" db="EMBL/GenBank/DDBJ databases">
        <title>Description of Paenibacillus terricola sp. nov.</title>
        <authorList>
            <person name="Carlier A."/>
            <person name="Qi S."/>
        </authorList>
    </citation>
    <scope>NUCLEOTIDE SEQUENCE [LARGE SCALE GENOMIC DNA]</scope>
    <source>
        <strain evidence="4 5">LMG 31459</strain>
    </source>
</reference>
<dbReference type="EMBL" id="WHOB01000089">
    <property type="protein sequence ID" value="NOU83096.1"/>
    <property type="molecule type" value="Genomic_DNA"/>
</dbReference>
<dbReference type="RefSeq" id="WP_171720327.1">
    <property type="nucleotide sequence ID" value="NZ_WHOB01000089.1"/>
</dbReference>
<dbReference type="PROSITE" id="PS51272">
    <property type="entry name" value="SLH"/>
    <property type="match status" value="3"/>
</dbReference>
<feature type="domain" description="SLH" evidence="3">
    <location>
        <begin position="382"/>
        <end position="445"/>
    </location>
</feature>
<feature type="domain" description="SLH" evidence="3">
    <location>
        <begin position="446"/>
        <end position="508"/>
    </location>
</feature>
<keyword evidence="2" id="KW-0732">Signal</keyword>
<gene>
    <name evidence="4" type="ORF">GC101_29985</name>
</gene>
<comment type="caution">
    <text evidence="4">The sequence shown here is derived from an EMBL/GenBank/DDBJ whole genome shotgun (WGS) entry which is preliminary data.</text>
</comment>
<evidence type="ECO:0000256" key="1">
    <source>
        <dbReference type="SAM" id="MobiDB-lite"/>
    </source>
</evidence>
<dbReference type="Proteomes" id="UP000596857">
    <property type="component" value="Unassembled WGS sequence"/>
</dbReference>
<organism evidence="4 5">
    <name type="scientific">Paenibacillus phytohabitans</name>
    <dbReference type="NCBI Taxonomy" id="2654978"/>
    <lineage>
        <taxon>Bacteria</taxon>
        <taxon>Bacillati</taxon>
        <taxon>Bacillota</taxon>
        <taxon>Bacilli</taxon>
        <taxon>Bacillales</taxon>
        <taxon>Paenibacillaceae</taxon>
        <taxon>Paenibacillus</taxon>
    </lineage>
</organism>
<feature type="compositionally biased region" description="Low complexity" evidence="1">
    <location>
        <begin position="165"/>
        <end position="182"/>
    </location>
</feature>
<feature type="region of interest" description="Disordered" evidence="1">
    <location>
        <begin position="113"/>
        <end position="182"/>
    </location>
</feature>